<keyword evidence="3 5" id="KW-1133">Transmembrane helix</keyword>
<accession>A0ABP8QR56</accession>
<proteinExistence type="predicted"/>
<evidence type="ECO:0000256" key="3">
    <source>
        <dbReference type="ARBA" id="ARBA00022989"/>
    </source>
</evidence>
<sequence>MRAAAADYVWALVRLSLGWIFLWAFLDKLFGLGHETTSKQAWINGGHPTYGFLKHAAKGPLKGFYNGIAGTAWADWLFMLALAGLGIALILGIGMRIAAVAGTILCVMMWSTVLPPENNVFMDYRLIFALVIIGLALVEAGDTLGLGRPWGHTALVRHLPILK</sequence>
<gene>
    <name evidence="6" type="ORF">GCM10023191_066140</name>
</gene>
<feature type="transmembrane region" description="Helical" evidence="5">
    <location>
        <begin position="7"/>
        <end position="26"/>
    </location>
</feature>
<name>A0ABP8QR56_9ACTN</name>
<organism evidence="6 7">
    <name type="scientific">Actinoallomurus oryzae</name>
    <dbReference type="NCBI Taxonomy" id="502180"/>
    <lineage>
        <taxon>Bacteria</taxon>
        <taxon>Bacillati</taxon>
        <taxon>Actinomycetota</taxon>
        <taxon>Actinomycetes</taxon>
        <taxon>Streptosporangiales</taxon>
        <taxon>Thermomonosporaceae</taxon>
        <taxon>Actinoallomurus</taxon>
    </lineage>
</organism>
<reference evidence="7" key="1">
    <citation type="journal article" date="2019" name="Int. J. Syst. Evol. Microbiol.">
        <title>The Global Catalogue of Microorganisms (GCM) 10K type strain sequencing project: providing services to taxonomists for standard genome sequencing and annotation.</title>
        <authorList>
            <consortium name="The Broad Institute Genomics Platform"/>
            <consortium name="The Broad Institute Genome Sequencing Center for Infectious Disease"/>
            <person name="Wu L."/>
            <person name="Ma J."/>
        </authorList>
    </citation>
    <scope>NUCLEOTIDE SEQUENCE [LARGE SCALE GENOMIC DNA]</scope>
    <source>
        <strain evidence="7">JCM 17933</strain>
    </source>
</reference>
<dbReference type="EMBL" id="BAABHF010000041">
    <property type="protein sequence ID" value="GAA4507567.1"/>
    <property type="molecule type" value="Genomic_DNA"/>
</dbReference>
<feature type="transmembrane region" description="Helical" evidence="5">
    <location>
        <begin position="97"/>
        <end position="114"/>
    </location>
</feature>
<evidence type="ECO:0000256" key="2">
    <source>
        <dbReference type="ARBA" id="ARBA00022692"/>
    </source>
</evidence>
<keyword evidence="2 5" id="KW-0812">Transmembrane</keyword>
<evidence type="ECO:0000313" key="6">
    <source>
        <dbReference type="EMBL" id="GAA4507567.1"/>
    </source>
</evidence>
<dbReference type="InterPro" id="IPR032808">
    <property type="entry name" value="DoxX"/>
</dbReference>
<dbReference type="Pfam" id="PF07681">
    <property type="entry name" value="DoxX"/>
    <property type="match status" value="1"/>
</dbReference>
<evidence type="ECO:0000256" key="1">
    <source>
        <dbReference type="ARBA" id="ARBA00004141"/>
    </source>
</evidence>
<comment type="caution">
    <text evidence="6">The sequence shown here is derived from an EMBL/GenBank/DDBJ whole genome shotgun (WGS) entry which is preliminary data.</text>
</comment>
<keyword evidence="4 5" id="KW-0472">Membrane</keyword>
<feature type="transmembrane region" description="Helical" evidence="5">
    <location>
        <begin position="68"/>
        <end position="90"/>
    </location>
</feature>
<evidence type="ECO:0000313" key="7">
    <source>
        <dbReference type="Proteomes" id="UP001500503"/>
    </source>
</evidence>
<keyword evidence="7" id="KW-1185">Reference proteome</keyword>
<dbReference type="Proteomes" id="UP001500503">
    <property type="component" value="Unassembled WGS sequence"/>
</dbReference>
<feature type="transmembrane region" description="Helical" evidence="5">
    <location>
        <begin position="126"/>
        <end position="147"/>
    </location>
</feature>
<dbReference type="RefSeq" id="WP_345470546.1">
    <property type="nucleotide sequence ID" value="NZ_BAABHF010000041.1"/>
</dbReference>
<protein>
    <submittedName>
        <fullName evidence="6">DoxX family membrane protein</fullName>
    </submittedName>
</protein>
<evidence type="ECO:0000256" key="5">
    <source>
        <dbReference type="SAM" id="Phobius"/>
    </source>
</evidence>
<comment type="subcellular location">
    <subcellularLocation>
        <location evidence="1">Membrane</location>
        <topology evidence="1">Multi-pass membrane protein</topology>
    </subcellularLocation>
</comment>
<evidence type="ECO:0000256" key="4">
    <source>
        <dbReference type="ARBA" id="ARBA00023136"/>
    </source>
</evidence>